<reference evidence="2" key="1">
    <citation type="submission" date="2020-05" db="EMBL/GenBank/DDBJ databases">
        <title>Mycena genomes resolve the evolution of fungal bioluminescence.</title>
        <authorList>
            <person name="Tsai I.J."/>
        </authorList>
    </citation>
    <scope>NUCLEOTIDE SEQUENCE</scope>
    <source>
        <strain evidence="2">CCC161011</strain>
    </source>
</reference>
<dbReference type="Proteomes" id="UP000620124">
    <property type="component" value="Unassembled WGS sequence"/>
</dbReference>
<keyword evidence="3" id="KW-1185">Reference proteome</keyword>
<evidence type="ECO:0000256" key="1">
    <source>
        <dbReference type="SAM" id="Coils"/>
    </source>
</evidence>
<protein>
    <submittedName>
        <fullName evidence="2">Uncharacterized protein</fullName>
    </submittedName>
</protein>
<dbReference type="EMBL" id="JACAZI010000002">
    <property type="protein sequence ID" value="KAF7369786.1"/>
    <property type="molecule type" value="Genomic_DNA"/>
</dbReference>
<organism evidence="2 3">
    <name type="scientific">Mycena venus</name>
    <dbReference type="NCBI Taxonomy" id="2733690"/>
    <lineage>
        <taxon>Eukaryota</taxon>
        <taxon>Fungi</taxon>
        <taxon>Dikarya</taxon>
        <taxon>Basidiomycota</taxon>
        <taxon>Agaricomycotina</taxon>
        <taxon>Agaricomycetes</taxon>
        <taxon>Agaricomycetidae</taxon>
        <taxon>Agaricales</taxon>
        <taxon>Marasmiineae</taxon>
        <taxon>Mycenaceae</taxon>
        <taxon>Mycena</taxon>
    </lineage>
</organism>
<dbReference type="OrthoDB" id="2989542at2759"/>
<proteinExistence type="predicted"/>
<evidence type="ECO:0000313" key="3">
    <source>
        <dbReference type="Proteomes" id="UP000620124"/>
    </source>
</evidence>
<accession>A0A8H6Z4L7</accession>
<keyword evidence="1" id="KW-0175">Coiled coil</keyword>
<gene>
    <name evidence="2" type="ORF">MVEN_00310800</name>
</gene>
<comment type="caution">
    <text evidence="2">The sequence shown here is derived from an EMBL/GenBank/DDBJ whole genome shotgun (WGS) entry which is preliminary data.</text>
</comment>
<sequence length="321" mass="37223">MDGDDELSTPPVGPTEETVISFWRKISYLTTRTRTKKGDWLGSPEVKKWNLQNMHSCDKCSSSRILKHCVLDDDQASCRPCRDAKMACDRKVKFLFESTREDFFPTMDLFLYVYNGEQPTKCRSFQKTANKKRKADLPFSLKPDSRVVITRTPAIASSSANTNQTSTDNASGASGMLEIALQELRTVRRDVEELRTLHHEVEELRTACHEAEELRTLRREVDELRTLRREVEEIRQRLQQMDAQTHLQIQGWNARNQEWNAQMQAMHDGNQWLANQQCELRGKVDGVLRRLPPPARGTWERSDRVERPVYRYPQDVAASVR</sequence>
<feature type="coiled-coil region" evidence="1">
    <location>
        <begin position="177"/>
        <end position="244"/>
    </location>
</feature>
<name>A0A8H6Z4L7_9AGAR</name>
<evidence type="ECO:0000313" key="2">
    <source>
        <dbReference type="EMBL" id="KAF7369786.1"/>
    </source>
</evidence>
<dbReference type="AlphaFoldDB" id="A0A8H6Z4L7"/>